<keyword evidence="5" id="KW-0411">Iron-sulfur</keyword>
<dbReference type="PANTHER" id="PTHR43409:SF16">
    <property type="entry name" value="SLR0320 PROTEIN"/>
    <property type="match status" value="1"/>
</dbReference>
<sequence>MHILAIVMPTVYQVARISHNVILRMMRRRMIIVNPNHRNPSPHSAIEAPIWCAYLARKHCANILDAELEGLTVDETLERIGREPCILVAMGANPSASSTSKMGVINKLAKNLHFYHIAGLHPQSFHRNRRVRRLPWAEQLCGLTPAWDKIDFSKYKAHNWQCLDGSDPGNYGVIYTSFGCPFNCLHCNIHTLYKGVTYRDTQDVGKEIDYLVSRGVKNLKIADELFTLKPSHVYEICDVLEGKGLNVWAYAKAGLVKPEMLKRMKEVGINWLAYGFESANEGVLTKLGKKQSTEDMMRATEMTKEAGISVLGNFIFGLPDDDLKTMRETLDFAKELQCEYVNFYCAMAYPGSQLYKDTPKEDLPDKWEDYDQYSPNLKPLPTKYLTSQEVLEFRDKAFQEYFFKEDYIKMIGQKFGGQGVEQIRQMREWSPRGNDVTS</sequence>
<evidence type="ECO:0000256" key="5">
    <source>
        <dbReference type="ARBA" id="ARBA00023014"/>
    </source>
</evidence>
<dbReference type="GO" id="GO:0046872">
    <property type="term" value="F:metal ion binding"/>
    <property type="evidence" value="ECO:0007669"/>
    <property type="project" value="UniProtKB-KW"/>
</dbReference>
<gene>
    <name evidence="7" type="ORF">LCGC14_1231500</name>
</gene>
<dbReference type="GO" id="GO:0003824">
    <property type="term" value="F:catalytic activity"/>
    <property type="evidence" value="ECO:0007669"/>
    <property type="project" value="InterPro"/>
</dbReference>
<dbReference type="GO" id="GO:0051536">
    <property type="term" value="F:iron-sulfur cluster binding"/>
    <property type="evidence" value="ECO:0007669"/>
    <property type="project" value="UniProtKB-KW"/>
</dbReference>
<keyword evidence="4" id="KW-0408">Iron</keyword>
<dbReference type="Pfam" id="PF04055">
    <property type="entry name" value="Radical_SAM"/>
    <property type="match status" value="1"/>
</dbReference>
<dbReference type="GO" id="GO:0005829">
    <property type="term" value="C:cytosol"/>
    <property type="evidence" value="ECO:0007669"/>
    <property type="project" value="TreeGrafter"/>
</dbReference>
<dbReference type="PANTHER" id="PTHR43409">
    <property type="entry name" value="ANAEROBIC MAGNESIUM-PROTOPORPHYRIN IX MONOMETHYL ESTER CYCLASE-RELATED"/>
    <property type="match status" value="1"/>
</dbReference>
<dbReference type="SUPFAM" id="SSF102114">
    <property type="entry name" value="Radical SAM enzymes"/>
    <property type="match status" value="1"/>
</dbReference>
<accession>A0A0F9LCE9</accession>
<dbReference type="InterPro" id="IPR007197">
    <property type="entry name" value="rSAM"/>
</dbReference>
<dbReference type="Gene3D" id="3.20.20.70">
    <property type="entry name" value="Aldolase class I"/>
    <property type="match status" value="1"/>
</dbReference>
<keyword evidence="2" id="KW-0949">S-adenosyl-L-methionine</keyword>
<dbReference type="CDD" id="cd01335">
    <property type="entry name" value="Radical_SAM"/>
    <property type="match status" value="1"/>
</dbReference>
<protein>
    <recommendedName>
        <fullName evidence="6">Radical SAM core domain-containing protein</fullName>
    </recommendedName>
</protein>
<evidence type="ECO:0000256" key="2">
    <source>
        <dbReference type="ARBA" id="ARBA00022691"/>
    </source>
</evidence>
<dbReference type="InterPro" id="IPR051198">
    <property type="entry name" value="BchE-like"/>
</dbReference>
<comment type="cofactor">
    <cofactor evidence="1">
        <name>[4Fe-4S] cluster</name>
        <dbReference type="ChEBI" id="CHEBI:49883"/>
    </cofactor>
</comment>
<organism evidence="7">
    <name type="scientific">marine sediment metagenome</name>
    <dbReference type="NCBI Taxonomy" id="412755"/>
    <lineage>
        <taxon>unclassified sequences</taxon>
        <taxon>metagenomes</taxon>
        <taxon>ecological metagenomes</taxon>
    </lineage>
</organism>
<evidence type="ECO:0000313" key="7">
    <source>
        <dbReference type="EMBL" id="KKM91143.1"/>
    </source>
</evidence>
<evidence type="ECO:0000256" key="3">
    <source>
        <dbReference type="ARBA" id="ARBA00022723"/>
    </source>
</evidence>
<evidence type="ECO:0000259" key="6">
    <source>
        <dbReference type="PROSITE" id="PS51918"/>
    </source>
</evidence>
<evidence type="ECO:0000256" key="4">
    <source>
        <dbReference type="ARBA" id="ARBA00023004"/>
    </source>
</evidence>
<dbReference type="EMBL" id="LAZR01006575">
    <property type="protein sequence ID" value="KKM91143.1"/>
    <property type="molecule type" value="Genomic_DNA"/>
</dbReference>
<dbReference type="InterPro" id="IPR013785">
    <property type="entry name" value="Aldolase_TIM"/>
</dbReference>
<proteinExistence type="predicted"/>
<dbReference type="SFLD" id="SFLDG01082">
    <property type="entry name" value="B12-binding_domain_containing"/>
    <property type="match status" value="1"/>
</dbReference>
<dbReference type="InterPro" id="IPR058240">
    <property type="entry name" value="rSAM_sf"/>
</dbReference>
<dbReference type="SFLD" id="SFLDS00029">
    <property type="entry name" value="Radical_SAM"/>
    <property type="match status" value="1"/>
</dbReference>
<feature type="domain" description="Radical SAM core" evidence="6">
    <location>
        <begin position="166"/>
        <end position="380"/>
    </location>
</feature>
<name>A0A0F9LCE9_9ZZZZ</name>
<dbReference type="AlphaFoldDB" id="A0A0F9LCE9"/>
<dbReference type="PROSITE" id="PS51918">
    <property type="entry name" value="RADICAL_SAM"/>
    <property type="match status" value="1"/>
</dbReference>
<comment type="caution">
    <text evidence="7">The sequence shown here is derived from an EMBL/GenBank/DDBJ whole genome shotgun (WGS) entry which is preliminary data.</text>
</comment>
<keyword evidence="3" id="KW-0479">Metal-binding</keyword>
<reference evidence="7" key="1">
    <citation type="journal article" date="2015" name="Nature">
        <title>Complex archaea that bridge the gap between prokaryotes and eukaryotes.</title>
        <authorList>
            <person name="Spang A."/>
            <person name="Saw J.H."/>
            <person name="Jorgensen S.L."/>
            <person name="Zaremba-Niedzwiedzka K."/>
            <person name="Martijn J."/>
            <person name="Lind A.E."/>
            <person name="van Eijk R."/>
            <person name="Schleper C."/>
            <person name="Guy L."/>
            <person name="Ettema T.J."/>
        </authorList>
    </citation>
    <scope>NUCLEOTIDE SEQUENCE</scope>
</reference>
<evidence type="ECO:0000256" key="1">
    <source>
        <dbReference type="ARBA" id="ARBA00001966"/>
    </source>
</evidence>
<dbReference type="InterPro" id="IPR006638">
    <property type="entry name" value="Elp3/MiaA/NifB-like_rSAM"/>
</dbReference>
<dbReference type="SMART" id="SM00729">
    <property type="entry name" value="Elp3"/>
    <property type="match status" value="1"/>
</dbReference>